<organism evidence="3">
    <name type="scientific">termite gut metagenome</name>
    <dbReference type="NCBI Taxonomy" id="433724"/>
    <lineage>
        <taxon>unclassified sequences</taxon>
        <taxon>metagenomes</taxon>
        <taxon>organismal metagenomes</taxon>
    </lineage>
</organism>
<proteinExistence type="predicted"/>
<name>A0A5J4S483_9ZZZZ</name>
<feature type="coiled-coil region" evidence="1">
    <location>
        <begin position="136"/>
        <end position="180"/>
    </location>
</feature>
<protein>
    <submittedName>
        <fullName evidence="3">Uncharacterized protein</fullName>
    </submittedName>
</protein>
<keyword evidence="2" id="KW-0812">Transmembrane</keyword>
<evidence type="ECO:0000313" key="3">
    <source>
        <dbReference type="EMBL" id="KAA6340879.1"/>
    </source>
</evidence>
<keyword evidence="1" id="KW-0175">Coiled coil</keyword>
<evidence type="ECO:0000256" key="2">
    <source>
        <dbReference type="SAM" id="Phobius"/>
    </source>
</evidence>
<gene>
    <name evidence="3" type="ORF">EZS27_011280</name>
</gene>
<evidence type="ECO:0000256" key="1">
    <source>
        <dbReference type="SAM" id="Coils"/>
    </source>
</evidence>
<sequence>MNTDKMDISKVYTLFEEIKESIKQNNSNKPVESAQVDMTAANTMTERFENLIEEVKKPTKVEHRHVIDISSSHVFFSLIGMCIVILILSFVIYNQRQAISQYRDNDLKYRYVKMQGQMTEENIYQLGKLFENRDSIKIVRKQVERYERLVMEQAEKIEWARRNADEAKRLQREVESLQLKK</sequence>
<dbReference type="EMBL" id="SNRY01000426">
    <property type="protein sequence ID" value="KAA6340879.1"/>
    <property type="molecule type" value="Genomic_DNA"/>
</dbReference>
<dbReference type="AlphaFoldDB" id="A0A5J4S483"/>
<keyword evidence="2" id="KW-0472">Membrane</keyword>
<reference evidence="3" key="1">
    <citation type="submission" date="2019-03" db="EMBL/GenBank/DDBJ databases">
        <title>Single cell metagenomics reveals metabolic interactions within the superorganism composed of flagellate Streblomastix strix and complex community of Bacteroidetes bacteria on its surface.</title>
        <authorList>
            <person name="Treitli S.C."/>
            <person name="Kolisko M."/>
            <person name="Husnik F."/>
            <person name="Keeling P."/>
            <person name="Hampl V."/>
        </authorList>
    </citation>
    <scope>NUCLEOTIDE SEQUENCE</scope>
    <source>
        <strain evidence="3">STM</strain>
    </source>
</reference>
<keyword evidence="2" id="KW-1133">Transmembrane helix</keyword>
<comment type="caution">
    <text evidence="3">The sequence shown here is derived from an EMBL/GenBank/DDBJ whole genome shotgun (WGS) entry which is preliminary data.</text>
</comment>
<accession>A0A5J4S483</accession>
<feature type="transmembrane region" description="Helical" evidence="2">
    <location>
        <begin position="74"/>
        <end position="93"/>
    </location>
</feature>